<protein>
    <submittedName>
        <fullName evidence="1">Uncharacterized protein</fullName>
    </submittedName>
</protein>
<accession>A0A5C0SL59</accession>
<reference evidence="1 2" key="1">
    <citation type="submission" date="2019-07" db="EMBL/GenBank/DDBJ databases">
        <title>Complete genome of Thermococcus acidophilus.</title>
        <authorList>
            <person name="Li X."/>
        </authorList>
    </citation>
    <scope>NUCLEOTIDE SEQUENCE [LARGE SCALE GENOMIC DNA]</scope>
    <source>
        <strain evidence="1 2">SY113</strain>
    </source>
</reference>
<dbReference type="GeneID" id="41609859"/>
<dbReference type="EMBL" id="CP041932">
    <property type="protein sequence ID" value="QEK15103.1"/>
    <property type="molecule type" value="Genomic_DNA"/>
</dbReference>
<evidence type="ECO:0000313" key="2">
    <source>
        <dbReference type="Proteomes" id="UP000322631"/>
    </source>
</evidence>
<name>A0A5C0SL59_9EURY</name>
<proteinExistence type="predicted"/>
<keyword evidence="2" id="KW-1185">Reference proteome</keyword>
<dbReference type="KEGG" id="them:FPV09_08350"/>
<evidence type="ECO:0000313" key="1">
    <source>
        <dbReference type="EMBL" id="QEK15103.1"/>
    </source>
</evidence>
<sequence>MDRDSKRRIRLGDVLKEENTLEKAYLAGYLIGYGGHSEWSGWARELRRNVYSRAGSENLLDEARMAYLRGKREGMDARYRDIQRGIYRVSKVEKVRMRRSTERFALFEGLGEGGTYRRPRFLRLGRLGNSLGMLRRSYAGLPRFLRR</sequence>
<dbReference type="AlphaFoldDB" id="A0A5C0SL59"/>
<organism evidence="1 2">
    <name type="scientific">Thermococcus aciditolerans</name>
    <dbReference type="NCBI Taxonomy" id="2598455"/>
    <lineage>
        <taxon>Archaea</taxon>
        <taxon>Methanobacteriati</taxon>
        <taxon>Methanobacteriota</taxon>
        <taxon>Thermococci</taxon>
        <taxon>Thermococcales</taxon>
        <taxon>Thermococcaceae</taxon>
        <taxon>Thermococcus</taxon>
    </lineage>
</organism>
<dbReference type="Proteomes" id="UP000322631">
    <property type="component" value="Chromosome"/>
</dbReference>
<gene>
    <name evidence="1" type="ORF">FPV09_08350</name>
</gene>
<dbReference type="RefSeq" id="WP_148883059.1">
    <property type="nucleotide sequence ID" value="NZ_CP041932.1"/>
</dbReference>